<organism evidence="1 2">
    <name type="scientific">Heliocybe sulcata</name>
    <dbReference type="NCBI Taxonomy" id="5364"/>
    <lineage>
        <taxon>Eukaryota</taxon>
        <taxon>Fungi</taxon>
        <taxon>Dikarya</taxon>
        <taxon>Basidiomycota</taxon>
        <taxon>Agaricomycotina</taxon>
        <taxon>Agaricomycetes</taxon>
        <taxon>Gloeophyllales</taxon>
        <taxon>Gloeophyllaceae</taxon>
        <taxon>Heliocybe</taxon>
    </lineage>
</organism>
<accession>A0A5C3MUL2</accession>
<protein>
    <submittedName>
        <fullName evidence="1">Uncharacterized protein</fullName>
    </submittedName>
</protein>
<name>A0A5C3MUL2_9AGAM</name>
<dbReference type="EMBL" id="ML213524">
    <property type="protein sequence ID" value="TFK47468.1"/>
    <property type="molecule type" value="Genomic_DNA"/>
</dbReference>
<reference evidence="1 2" key="1">
    <citation type="journal article" date="2019" name="Nat. Ecol. Evol.">
        <title>Megaphylogeny resolves global patterns of mushroom evolution.</title>
        <authorList>
            <person name="Varga T."/>
            <person name="Krizsan K."/>
            <person name="Foldi C."/>
            <person name="Dima B."/>
            <person name="Sanchez-Garcia M."/>
            <person name="Sanchez-Ramirez S."/>
            <person name="Szollosi G.J."/>
            <person name="Szarkandi J.G."/>
            <person name="Papp V."/>
            <person name="Albert L."/>
            <person name="Andreopoulos W."/>
            <person name="Angelini C."/>
            <person name="Antonin V."/>
            <person name="Barry K.W."/>
            <person name="Bougher N.L."/>
            <person name="Buchanan P."/>
            <person name="Buyck B."/>
            <person name="Bense V."/>
            <person name="Catcheside P."/>
            <person name="Chovatia M."/>
            <person name="Cooper J."/>
            <person name="Damon W."/>
            <person name="Desjardin D."/>
            <person name="Finy P."/>
            <person name="Geml J."/>
            <person name="Haridas S."/>
            <person name="Hughes K."/>
            <person name="Justo A."/>
            <person name="Karasinski D."/>
            <person name="Kautmanova I."/>
            <person name="Kiss B."/>
            <person name="Kocsube S."/>
            <person name="Kotiranta H."/>
            <person name="LaButti K.M."/>
            <person name="Lechner B.E."/>
            <person name="Liimatainen K."/>
            <person name="Lipzen A."/>
            <person name="Lukacs Z."/>
            <person name="Mihaltcheva S."/>
            <person name="Morgado L.N."/>
            <person name="Niskanen T."/>
            <person name="Noordeloos M.E."/>
            <person name="Ohm R.A."/>
            <person name="Ortiz-Santana B."/>
            <person name="Ovrebo C."/>
            <person name="Racz N."/>
            <person name="Riley R."/>
            <person name="Savchenko A."/>
            <person name="Shiryaev A."/>
            <person name="Soop K."/>
            <person name="Spirin V."/>
            <person name="Szebenyi C."/>
            <person name="Tomsovsky M."/>
            <person name="Tulloss R.E."/>
            <person name="Uehling J."/>
            <person name="Grigoriev I.V."/>
            <person name="Vagvolgyi C."/>
            <person name="Papp T."/>
            <person name="Martin F.M."/>
            <person name="Miettinen O."/>
            <person name="Hibbett D.S."/>
            <person name="Nagy L.G."/>
        </authorList>
    </citation>
    <scope>NUCLEOTIDE SEQUENCE [LARGE SCALE GENOMIC DNA]</scope>
    <source>
        <strain evidence="1 2">OMC1185</strain>
    </source>
</reference>
<gene>
    <name evidence="1" type="ORF">OE88DRAFT_807286</name>
</gene>
<evidence type="ECO:0000313" key="1">
    <source>
        <dbReference type="EMBL" id="TFK47468.1"/>
    </source>
</evidence>
<evidence type="ECO:0000313" key="2">
    <source>
        <dbReference type="Proteomes" id="UP000305948"/>
    </source>
</evidence>
<dbReference type="AlphaFoldDB" id="A0A5C3MUL2"/>
<dbReference type="Proteomes" id="UP000305948">
    <property type="component" value="Unassembled WGS sequence"/>
</dbReference>
<keyword evidence="2" id="KW-1185">Reference proteome</keyword>
<sequence length="200" mass="23413">MFLILDLGREMSRWLSEAPAVDSPSPFLSFRGLTSFNLNANVFDEGQDSPGAVPLLRMLIDNCPDLRSLTLHLEMYQHMETVSADLLLQHPDWVNLHTLYLEGFHCTSCRVMTGRMWYSRTALFQIYVDWSAAATRRQRCSRTHEPQTVLHPFEEDELNVDSYFNYASDDEWWGAHPDDDHDFETRTGRRRCWRVFGYTL</sequence>
<proteinExistence type="predicted"/>
<dbReference type="STRING" id="5364.A0A5C3MUL2"/>
<dbReference type="OrthoDB" id="3036354at2759"/>